<dbReference type="AlphaFoldDB" id="A0A9P6BUF9"/>
<feature type="region of interest" description="Disordered" evidence="1">
    <location>
        <begin position="1"/>
        <end position="55"/>
    </location>
</feature>
<reference evidence="2" key="1">
    <citation type="submission" date="2020-11" db="EMBL/GenBank/DDBJ databases">
        <authorList>
            <consortium name="DOE Joint Genome Institute"/>
            <person name="Ahrendt S."/>
            <person name="Riley R."/>
            <person name="Andreopoulos W."/>
            <person name="Labutti K."/>
            <person name="Pangilinan J."/>
            <person name="Ruiz-Duenas F.J."/>
            <person name="Barrasa J.M."/>
            <person name="Sanchez-Garcia M."/>
            <person name="Camarero S."/>
            <person name="Miyauchi S."/>
            <person name="Serrano A."/>
            <person name="Linde D."/>
            <person name="Babiker R."/>
            <person name="Drula E."/>
            <person name="Ayuso-Fernandez I."/>
            <person name="Pacheco R."/>
            <person name="Padilla G."/>
            <person name="Ferreira P."/>
            <person name="Barriuso J."/>
            <person name="Kellner H."/>
            <person name="Castanera R."/>
            <person name="Alfaro M."/>
            <person name="Ramirez L."/>
            <person name="Pisabarro A.G."/>
            <person name="Kuo A."/>
            <person name="Tritt A."/>
            <person name="Lipzen A."/>
            <person name="He G."/>
            <person name="Yan M."/>
            <person name="Ng V."/>
            <person name="Cullen D."/>
            <person name="Martin F."/>
            <person name="Rosso M.-N."/>
            <person name="Henrissat B."/>
            <person name="Hibbett D."/>
            <person name="Martinez A.T."/>
            <person name="Grigoriev I.V."/>
        </authorList>
    </citation>
    <scope>NUCLEOTIDE SEQUENCE</scope>
    <source>
        <strain evidence="2">MF-IS2</strain>
    </source>
</reference>
<evidence type="ECO:0000313" key="3">
    <source>
        <dbReference type="Proteomes" id="UP000807342"/>
    </source>
</evidence>
<dbReference type="Proteomes" id="UP000807342">
    <property type="component" value="Unassembled WGS sequence"/>
</dbReference>
<proteinExistence type="predicted"/>
<name>A0A9P6BUF9_9AGAR</name>
<evidence type="ECO:0000313" key="2">
    <source>
        <dbReference type="EMBL" id="KAF9439881.1"/>
    </source>
</evidence>
<comment type="caution">
    <text evidence="2">The sequence shown here is derived from an EMBL/GenBank/DDBJ whole genome shotgun (WGS) entry which is preliminary data.</text>
</comment>
<evidence type="ECO:0000256" key="1">
    <source>
        <dbReference type="SAM" id="MobiDB-lite"/>
    </source>
</evidence>
<organism evidence="2 3">
    <name type="scientific">Macrolepiota fuliginosa MF-IS2</name>
    <dbReference type="NCBI Taxonomy" id="1400762"/>
    <lineage>
        <taxon>Eukaryota</taxon>
        <taxon>Fungi</taxon>
        <taxon>Dikarya</taxon>
        <taxon>Basidiomycota</taxon>
        <taxon>Agaricomycotina</taxon>
        <taxon>Agaricomycetes</taxon>
        <taxon>Agaricomycetidae</taxon>
        <taxon>Agaricales</taxon>
        <taxon>Agaricineae</taxon>
        <taxon>Agaricaceae</taxon>
        <taxon>Macrolepiota</taxon>
    </lineage>
</organism>
<keyword evidence="3" id="KW-1185">Reference proteome</keyword>
<feature type="compositionally biased region" description="Polar residues" evidence="1">
    <location>
        <begin position="1"/>
        <end position="10"/>
    </location>
</feature>
<gene>
    <name evidence="2" type="ORF">P691DRAFT_784421</name>
</gene>
<protein>
    <submittedName>
        <fullName evidence="2">Uncharacterized protein</fullName>
    </submittedName>
</protein>
<sequence>MPPNSFQSMASEEVEKAESEFGSSDHGSVVTPEPSLSHEKTKTPQNPLATPDFPEGGWKGWAAVAGSFCIQMCGFGSTPADIRPPLLSIKARIKFPSLNRN</sequence>
<accession>A0A9P6BUF9</accession>
<dbReference type="EMBL" id="MU153210">
    <property type="protein sequence ID" value="KAF9439881.1"/>
    <property type="molecule type" value="Genomic_DNA"/>
</dbReference>